<keyword evidence="3" id="KW-1185">Reference proteome</keyword>
<feature type="transmembrane region" description="Helical" evidence="1">
    <location>
        <begin position="45"/>
        <end position="64"/>
    </location>
</feature>
<name>A0A1D9DYA5_9MICO</name>
<feature type="transmembrane region" description="Helical" evidence="1">
    <location>
        <begin position="109"/>
        <end position="130"/>
    </location>
</feature>
<keyword evidence="1" id="KW-0812">Transmembrane</keyword>
<dbReference type="Proteomes" id="UP000243784">
    <property type="component" value="Chromosome"/>
</dbReference>
<dbReference type="EMBL" id="CP015208">
    <property type="protein sequence ID" value="AOY55798.1"/>
    <property type="molecule type" value="Genomic_DNA"/>
</dbReference>
<dbReference type="AlphaFoldDB" id="A0A1D9DYA5"/>
<feature type="transmembrane region" description="Helical" evidence="1">
    <location>
        <begin position="6"/>
        <end position="29"/>
    </location>
</feature>
<sequence length="174" mass="19470">MLAFVTLFHILRGASTDALIFGAGVALLIADWKKLIPWHIPKRPLMSKSATIFVILVASSVLFFSDRGGWQDVVLLLALIPIALTLVYYRDYGPKPSATKEMARTKWLWLSLAIAMALAELFAYIWASIYKDDESFPTISILVNPFLETGIGRAVFLTLWMLIGVGLLGIWRKK</sequence>
<evidence type="ECO:0000313" key="3">
    <source>
        <dbReference type="Proteomes" id="UP000243784"/>
    </source>
</evidence>
<keyword evidence="1" id="KW-1133">Transmembrane helix</keyword>
<evidence type="ECO:0000313" key="2">
    <source>
        <dbReference type="EMBL" id="AOY55798.1"/>
    </source>
</evidence>
<proteinExistence type="predicted"/>
<feature type="transmembrane region" description="Helical" evidence="1">
    <location>
        <begin position="150"/>
        <end position="171"/>
    </location>
</feature>
<keyword evidence="1" id="KW-0472">Membrane</keyword>
<dbReference type="KEGG" id="rpla:A4Z71_02030"/>
<organism evidence="2 3">
    <name type="scientific">Candidatus Rhodoluna planktonica</name>
    <dbReference type="NCBI Taxonomy" id="535712"/>
    <lineage>
        <taxon>Bacteria</taxon>
        <taxon>Bacillati</taxon>
        <taxon>Actinomycetota</taxon>
        <taxon>Actinomycetes</taxon>
        <taxon>Micrococcales</taxon>
        <taxon>Microbacteriaceae</taxon>
        <taxon>Luna cluster</taxon>
        <taxon>Luna-1 subcluster</taxon>
        <taxon>Rhodoluna</taxon>
    </lineage>
</organism>
<protein>
    <submittedName>
        <fullName evidence="2">Uncharacterized protein</fullName>
    </submittedName>
</protein>
<gene>
    <name evidence="2" type="ORF">A4Z71_02030</name>
</gene>
<feature type="transmembrane region" description="Helical" evidence="1">
    <location>
        <begin position="70"/>
        <end position="89"/>
    </location>
</feature>
<reference evidence="2 3" key="1">
    <citation type="journal article" date="2016" name="Biochim. Biophys. Acta">
        <title>Photochemical characterization of actinorhodopsin and its functional existence in the natural host.</title>
        <authorList>
            <person name="Nakamura S."/>
            <person name="Kikukawa T."/>
            <person name="Tamogami J."/>
            <person name="Kamiya M."/>
            <person name="Aizawa T."/>
            <person name="Hahn M.W."/>
            <person name="Ihara K."/>
            <person name="Kamo N."/>
            <person name="Demura M."/>
        </authorList>
    </citation>
    <scope>NUCLEOTIDE SEQUENCE [LARGE SCALE GENOMIC DNA]</scope>
    <source>
        <strain evidence="2 3">MWH-Dar1</strain>
    </source>
</reference>
<evidence type="ECO:0000256" key="1">
    <source>
        <dbReference type="SAM" id="Phobius"/>
    </source>
</evidence>
<accession>A0A1D9DYA5</accession>
<dbReference type="STRING" id="535712.A4Z71_02030"/>